<keyword evidence="4" id="KW-1185">Reference proteome</keyword>
<dbReference type="InterPro" id="IPR058269">
    <property type="entry name" value="DUF7963"/>
</dbReference>
<protein>
    <recommendedName>
        <fullName evidence="2">DUF7963 domain-containing protein</fullName>
    </recommendedName>
</protein>
<dbReference type="AlphaFoldDB" id="A0A4P1RC66"/>
<proteinExistence type="predicted"/>
<accession>A0A4P1RC66</accession>
<dbReference type="EMBL" id="CM007367">
    <property type="protein sequence ID" value="OIW07877.1"/>
    <property type="molecule type" value="Genomic_DNA"/>
</dbReference>
<evidence type="ECO:0000259" key="2">
    <source>
        <dbReference type="Pfam" id="PF25908"/>
    </source>
</evidence>
<dbReference type="PANTHER" id="PTHR32166">
    <property type="entry name" value="OSJNBA0013A04.12 PROTEIN"/>
    <property type="match status" value="1"/>
</dbReference>
<dbReference type="Pfam" id="PF25908">
    <property type="entry name" value="DUF7963"/>
    <property type="match status" value="1"/>
</dbReference>
<evidence type="ECO:0000313" key="4">
    <source>
        <dbReference type="Proteomes" id="UP000188354"/>
    </source>
</evidence>
<name>A0A4P1RC66_LUPAN</name>
<feature type="compositionally biased region" description="Low complexity" evidence="1">
    <location>
        <begin position="179"/>
        <end position="195"/>
    </location>
</feature>
<organism evidence="3 4">
    <name type="scientific">Lupinus angustifolius</name>
    <name type="common">Narrow-leaved blue lupine</name>
    <dbReference type="NCBI Taxonomy" id="3871"/>
    <lineage>
        <taxon>Eukaryota</taxon>
        <taxon>Viridiplantae</taxon>
        <taxon>Streptophyta</taxon>
        <taxon>Embryophyta</taxon>
        <taxon>Tracheophyta</taxon>
        <taxon>Spermatophyta</taxon>
        <taxon>Magnoliopsida</taxon>
        <taxon>eudicotyledons</taxon>
        <taxon>Gunneridae</taxon>
        <taxon>Pentapetalae</taxon>
        <taxon>rosids</taxon>
        <taxon>fabids</taxon>
        <taxon>Fabales</taxon>
        <taxon>Fabaceae</taxon>
        <taxon>Papilionoideae</taxon>
        <taxon>50 kb inversion clade</taxon>
        <taxon>genistoids sensu lato</taxon>
        <taxon>core genistoids</taxon>
        <taxon>Genisteae</taxon>
        <taxon>Lupinus</taxon>
    </lineage>
</organism>
<sequence>MSQNETHSHNGDITLTTTPQQNHQQQEQHPILTLHLKDPILGTISDTLLAITTMASTNSTSTDPIPSSSDDVAVKAVNKRYEGLVTVRTKAIKGKGAWYWAHLEPILVRNPETGLPKSVKLKCTLCDSMFSASNPSRTASEHLKRGTCPNFSTGLRPTGSVPSPHPISMVAGSNRKRGSPGSASPTSPTTTTTITPYHQNHTLAMVESSRFCSVGGEIGYTQVHNNSVHQHQNQQNLVLSGDTSGKYLPPFKCLTREQEKDVDKLLTRLASREEAHIVLMELMKWRTEGLDPLYAQAVQMKQRDPVTAEVYGDASLL</sequence>
<dbReference type="PANTHER" id="PTHR32166:SF24">
    <property type="entry name" value="F16P17.2 PROTEIN"/>
    <property type="match status" value="1"/>
</dbReference>
<reference evidence="3 4" key="1">
    <citation type="journal article" date="2017" name="Plant Biotechnol. J.">
        <title>A comprehensive draft genome sequence for lupin (Lupinus angustifolius), an emerging health food: insights into plant-microbe interactions and legume evolution.</title>
        <authorList>
            <person name="Hane J.K."/>
            <person name="Ming Y."/>
            <person name="Kamphuis L.G."/>
            <person name="Nelson M.N."/>
            <person name="Garg G."/>
            <person name="Atkins C.A."/>
            <person name="Bayer P.E."/>
            <person name="Bravo A."/>
            <person name="Bringans S."/>
            <person name="Cannon S."/>
            <person name="Edwards D."/>
            <person name="Foley R."/>
            <person name="Gao L.L."/>
            <person name="Harrison M.J."/>
            <person name="Huang W."/>
            <person name="Hurgobin B."/>
            <person name="Li S."/>
            <person name="Liu C.W."/>
            <person name="McGrath A."/>
            <person name="Morahan G."/>
            <person name="Murray J."/>
            <person name="Weller J."/>
            <person name="Jian J."/>
            <person name="Singh K.B."/>
        </authorList>
    </citation>
    <scope>NUCLEOTIDE SEQUENCE [LARGE SCALE GENOMIC DNA]</scope>
    <source>
        <strain evidence="4">cv. Tanjil</strain>
        <tissue evidence="3">Whole plant</tissue>
    </source>
</reference>
<dbReference type="Proteomes" id="UP000188354">
    <property type="component" value="Chromosome LG07"/>
</dbReference>
<dbReference type="STRING" id="3871.A0A4P1RC66"/>
<evidence type="ECO:0000256" key="1">
    <source>
        <dbReference type="SAM" id="MobiDB-lite"/>
    </source>
</evidence>
<feature type="compositionally biased region" description="Low complexity" evidence="1">
    <location>
        <begin position="14"/>
        <end position="28"/>
    </location>
</feature>
<dbReference type="Gramene" id="OIW07877">
    <property type="protein sequence ID" value="OIW07877"/>
    <property type="gene ID" value="TanjilG_19978"/>
</dbReference>
<feature type="compositionally biased region" description="Basic and acidic residues" evidence="1">
    <location>
        <begin position="1"/>
        <end position="10"/>
    </location>
</feature>
<evidence type="ECO:0000313" key="3">
    <source>
        <dbReference type="EMBL" id="OIW07877.1"/>
    </source>
</evidence>
<feature type="region of interest" description="Disordered" evidence="1">
    <location>
        <begin position="1"/>
        <end position="28"/>
    </location>
</feature>
<feature type="domain" description="DUF7963" evidence="2">
    <location>
        <begin position="68"/>
        <end position="152"/>
    </location>
</feature>
<feature type="region of interest" description="Disordered" evidence="1">
    <location>
        <begin position="134"/>
        <end position="195"/>
    </location>
</feature>
<gene>
    <name evidence="3" type="ORF">TanjilG_19978</name>
</gene>